<evidence type="ECO:0000256" key="1">
    <source>
        <dbReference type="SAM" id="MobiDB-lite"/>
    </source>
</evidence>
<feature type="region of interest" description="Disordered" evidence="1">
    <location>
        <begin position="260"/>
        <end position="297"/>
    </location>
</feature>
<gene>
    <name evidence="3" type="ORF">BJG266_LOCUS30424</name>
    <name evidence="4" type="ORF">QVE165_LOCUS47304</name>
</gene>
<keyword evidence="5" id="KW-1185">Reference proteome</keyword>
<feature type="non-terminal residue" evidence="4">
    <location>
        <position position="1"/>
    </location>
</feature>
<protein>
    <recommendedName>
        <fullName evidence="6">Sodefrin repeats C</fullName>
    </recommendedName>
</protein>
<evidence type="ECO:0000313" key="3">
    <source>
        <dbReference type="EMBL" id="CAF1266618.1"/>
    </source>
</evidence>
<dbReference type="InterPro" id="IPR051298">
    <property type="entry name" value="Heme_transport/Cell_adhesion"/>
</dbReference>
<keyword evidence="2" id="KW-0812">Transmembrane</keyword>
<feature type="transmembrane region" description="Helical" evidence="2">
    <location>
        <begin position="894"/>
        <end position="915"/>
    </location>
</feature>
<dbReference type="PANTHER" id="PTHR22917:SF6">
    <property type="entry name" value="EG:8D8.2 PROTEIN-RELATED"/>
    <property type="match status" value="1"/>
</dbReference>
<dbReference type="Proteomes" id="UP000663832">
    <property type="component" value="Unassembled WGS sequence"/>
</dbReference>
<dbReference type="EMBL" id="CAJNOI010000395">
    <property type="protein sequence ID" value="CAF1266618.1"/>
    <property type="molecule type" value="Genomic_DNA"/>
</dbReference>
<dbReference type="Proteomes" id="UP000663877">
    <property type="component" value="Unassembled WGS sequence"/>
</dbReference>
<evidence type="ECO:0000313" key="5">
    <source>
        <dbReference type="Proteomes" id="UP000663832"/>
    </source>
</evidence>
<name>A0A815X5S6_9BILA</name>
<dbReference type="EMBL" id="CAJNOM010000740">
    <property type="protein sequence ID" value="CAF1553773.1"/>
    <property type="molecule type" value="Genomic_DNA"/>
</dbReference>
<accession>A0A815X5S6</accession>
<feature type="compositionally biased region" description="Low complexity" evidence="1">
    <location>
        <begin position="261"/>
        <end position="297"/>
    </location>
</feature>
<dbReference type="PANTHER" id="PTHR22917">
    <property type="entry name" value="HEMOPEXIN DOMAIN-CONTAINING PROTEIN"/>
    <property type="match status" value="1"/>
</dbReference>
<dbReference type="AlphaFoldDB" id="A0A815X5S6"/>
<feature type="region of interest" description="Disordered" evidence="1">
    <location>
        <begin position="804"/>
        <end position="893"/>
    </location>
</feature>
<evidence type="ECO:0000313" key="4">
    <source>
        <dbReference type="EMBL" id="CAF1553773.1"/>
    </source>
</evidence>
<evidence type="ECO:0000256" key="2">
    <source>
        <dbReference type="SAM" id="Phobius"/>
    </source>
</evidence>
<dbReference type="OrthoDB" id="10016912at2759"/>
<comment type="caution">
    <text evidence="4">The sequence shown here is derived from an EMBL/GenBank/DDBJ whole genome shotgun (WGS) entry which is preliminary data.</text>
</comment>
<keyword evidence="2" id="KW-0472">Membrane</keyword>
<organism evidence="4 5">
    <name type="scientific">Adineta steineri</name>
    <dbReference type="NCBI Taxonomy" id="433720"/>
    <lineage>
        <taxon>Eukaryota</taxon>
        <taxon>Metazoa</taxon>
        <taxon>Spiralia</taxon>
        <taxon>Gnathifera</taxon>
        <taxon>Rotifera</taxon>
        <taxon>Eurotatoria</taxon>
        <taxon>Bdelloidea</taxon>
        <taxon>Adinetida</taxon>
        <taxon>Adinetidae</taxon>
        <taxon>Adineta</taxon>
    </lineage>
</organism>
<proteinExistence type="predicted"/>
<sequence length="916" mass="103174">PSNSLICYECGCNQSDTTACNCDTTSDITDNDYCVILEQRYVGNTYVQLSRIPRNSSWVYIEDPYYVLTQESIRYNLTTRQWYLWTISVLFGCDWDLCNSPSLINSLPNSFKYNINSTWLNSNIYGTGSVTSCHHCDTEVCGDATNPSDFDQCQMVTCNTNVTSCLAYGLWNNVATGEQCYQSQCAPEYLNGANAEIYGGKHRIDIEAVVYLAKDRSKYDIWELDVYCAVNNCTRPTIFQEISQQLTLEIGDLSAYPPTRPLTTQAPTRPLTTQAPTRPLTTQAPTRPLTTQAPTTTTPIPNPLRCYSCDCFDQPTCPCSSTVVSSLDYTYCVIVRENFGQQTYIYADYLELSATLMYIEEFPYAFVEESIDYNEKTGLWFTTTNFIVYGCNWNLCNKPELIPLLPNSYQMRLPEAWLNSSILGSGQPVSNCHQCPEGAQCGTADFLDANTCPIQSCNTTCLVLDTYEDPAYDYLCYQSFCLPPDTQYYQLDRHKVEIEGIVYASQQNFVHLWEIDIYCRANDCSRPGIFKELRENLSVVPGTLAALFTETHDPNIPQRRCYDCYCHNQPSCICERTTIMAANQTYCMIMRQNYGQDVWTSLGHIGQDLTRVHIQDFPYLLVEESILYDEQLMRWVTVTNFVVYGCNYDLCNHPSLIPSMPNSFQMRLPEDWLNTNVKGSGQPVRNCHECPDGPQCGHSDYLDTSHCPTKECNTTCLVLDTFDKPNDDLQCYQSFCAPPDSDNFHIDTHRVEIEGLIYLNKQPLSVELWEVDIYCRADDCSRPEIFTELKSNLTVVIGDLSPFNPQTSTSSQSTNNPPTTTQSTTNPPTTTQTTTNPPTTTQSTTNPPTTTQSTTNPPTTTQSTTNPTTTTQSTTNPPTTTQPTNSPPTTPSKASLLTSASLFISLLITIFLMNFH</sequence>
<reference evidence="4" key="1">
    <citation type="submission" date="2021-02" db="EMBL/GenBank/DDBJ databases">
        <authorList>
            <person name="Nowell W R."/>
        </authorList>
    </citation>
    <scope>NUCLEOTIDE SEQUENCE</scope>
</reference>
<evidence type="ECO:0008006" key="6">
    <source>
        <dbReference type="Google" id="ProtNLM"/>
    </source>
</evidence>
<feature type="compositionally biased region" description="Low complexity" evidence="1">
    <location>
        <begin position="804"/>
        <end position="884"/>
    </location>
</feature>
<keyword evidence="2" id="KW-1133">Transmembrane helix</keyword>